<protein>
    <submittedName>
        <fullName evidence="2">Uncharacterized protein</fullName>
    </submittedName>
</protein>
<keyword evidence="3" id="KW-1185">Reference proteome</keyword>
<dbReference type="InterPro" id="IPR016024">
    <property type="entry name" value="ARM-type_fold"/>
</dbReference>
<dbReference type="SUPFAM" id="SSF48371">
    <property type="entry name" value="ARM repeat"/>
    <property type="match status" value="1"/>
</dbReference>
<evidence type="ECO:0000256" key="1">
    <source>
        <dbReference type="SAM" id="MobiDB-lite"/>
    </source>
</evidence>
<comment type="caution">
    <text evidence="2">The sequence shown here is derived from an EMBL/GenBank/DDBJ whole genome shotgun (WGS) entry which is preliminary data.</text>
</comment>
<dbReference type="STRING" id="398673.A0A2P4ZM81"/>
<proteinExistence type="predicted"/>
<gene>
    <name evidence="2" type="ORF">TGAM01_v205674</name>
</gene>
<accession>A0A2P4ZM81</accession>
<organism evidence="2 3">
    <name type="scientific">Trichoderma gamsii</name>
    <dbReference type="NCBI Taxonomy" id="398673"/>
    <lineage>
        <taxon>Eukaryota</taxon>
        <taxon>Fungi</taxon>
        <taxon>Dikarya</taxon>
        <taxon>Ascomycota</taxon>
        <taxon>Pezizomycotina</taxon>
        <taxon>Sordariomycetes</taxon>
        <taxon>Hypocreomycetidae</taxon>
        <taxon>Hypocreales</taxon>
        <taxon>Hypocreaceae</taxon>
        <taxon>Trichoderma</taxon>
    </lineage>
</organism>
<dbReference type="RefSeq" id="XP_024405541.1">
    <property type="nucleotide sequence ID" value="XM_024549683.1"/>
</dbReference>
<reference evidence="2 3" key="1">
    <citation type="journal article" date="2016" name="Genome Announc.">
        <title>Draft Whole-Genome Sequence of Trichoderma gamsii T6085, a Promising Biocontrol Agent of Fusarium Head Blight on Wheat.</title>
        <authorList>
            <person name="Baroncelli R."/>
            <person name="Zapparata A."/>
            <person name="Piaggeschi G."/>
            <person name="Sarrocco S."/>
            <person name="Vannacci G."/>
        </authorList>
    </citation>
    <scope>NUCLEOTIDE SEQUENCE [LARGE SCALE GENOMIC DNA]</scope>
    <source>
        <strain evidence="2 3">T6085</strain>
    </source>
</reference>
<feature type="region of interest" description="Disordered" evidence="1">
    <location>
        <begin position="872"/>
        <end position="906"/>
    </location>
</feature>
<evidence type="ECO:0000313" key="3">
    <source>
        <dbReference type="Proteomes" id="UP000054821"/>
    </source>
</evidence>
<dbReference type="EMBL" id="JPDN02000018">
    <property type="protein sequence ID" value="PON25380.1"/>
    <property type="molecule type" value="Genomic_DNA"/>
</dbReference>
<evidence type="ECO:0000313" key="2">
    <source>
        <dbReference type="EMBL" id="PON25380.1"/>
    </source>
</evidence>
<sequence length="1655" mass="187512">MENTAFFDLKLLQRSAPGDQAIHLRHVLTSNPGAASSLTSNLITLVASDLLPSIVLSLWPLAANDPHVIIAVMHQELCLDAQRSAIRHFYRHLRREKTFAKAWETAGGASGVAQLAAKLNLVHARLLFNLLGDTGRARGARKERQRAMEELLTLLWGEDGEISASAVGAGGGPFDSRPLRGDYVKLIPACSGAFRVEWEEMKRQLPERYKHSVTTDQEFFEDYYSEKLRRGEITASAFLHAIKPLATSRIDYGLHILHKFAESETLLGASPSDFFKTIIDPLGKRFVSNRMISSDATMQFWSRVISCLKERRVFRGDFDNYAEHYKRNVARLLRLWSRSRAKAEYTDMLATLISILPQIVVNGYKLVDLVKKPARSLRYRLLRLFLKNAAGYQFDIGEPDSLDHTEFQNLTLRWQASIFFELSANEALSLFIKVRRAGNYIAFAYGNTFYFERRDANDWDSADHHIVQALLLNRSTAALPMAADLDAMRSEVRLQELPERMKKATQGRSPETRALWCEAALSLCIAIGDLDLFAETLRWARRFNKDALTLKEMYSQSCISRHEGISLLAVLHFNRDTPVTMTLEQLAKSIHSANEILQTLFETAIMAANEPIFYPRNWEATFGLIRKAVSRRLDCINDFQDRSETSDDALFEAVWEPTLAMLKEMISTLLGPAGEKFKIIDAYALVSSNLISEPENMREPTIRFLNALAVFHDSIWAEHRMRETPAIATAGEIWPKGLAIQHLSDHFGTTMAYLPYTRSRIESIVFMDAHKAMASVKVDEETQAAIGEFIDSWREALRLYIRSPGVPYSKSPTSKDFPLRVQRQERITKAWKHAIVNLSKDRMSLEEAERFWLPIFNNNQIIVERDEVEIDESANQRPEPSLPDEDENLQPVEWNPDPEYGRISQPQKSRSMVSTYLDVLLNKFYETTAFNWKRRSGSKTSAIEYAKAVIPEKARPCSFWQSAYIPERKHTCKTADAYAVAGILVLNMKYGSDSSLLKTPFPDASITRIPAVYLDEEFLERETAKNSDEVHGMLTELLPYVPARLLARLAASVLESIRKKPESEKPYATFSYIIETMLDGISPSLTFPLIQQFVLEYPNASAWHRLLLNPQTLMSFLPSDAKRFFESFTDAILDKLQQQASRRSEEPSSSESKGPLVKVTTVKMLAQLLRECPVVDPSLAVDLNIRILQKASHVDIRIASIKALTEALSTTTSPVLRQKIFDALFKYATPMASSVHDAQPAVDWDALKPDDELPEVWEGDSGNFGNPPIMDIILFAGHEIELQSDQSRTLTKLKYSVLDSSAESNRRWTDLFLKKNGFSIPDNAQLPLIPAFPTALNTLLVLMQSETSLKYVDLMKRYTLMKMNPPDWLARINKAVKDDKDLSRSNAGKHWYNLWSSDSYTYMNNTLGNVSVFLGPKNPDTRNREQSRAFYESLEQFILEVGDAFITEGFSSQYASFLDKISWMGPESPVWRNLVDRINSLRTPAWQANPNRKPKVLPDTLPLKMKMLNLPKQKLTNPDEVKAVIARCVNGVVELLEEFVSSGTPYFERFNTLQKELGTVEPMAEMAILLGSEPARRSTNEVTLVDHLRLELAINMMNRSNVLNKGLGKAHDEDVVNAAAGLVMDMSNSHVEYIRTLAAPLKNGLENATGFNWWD</sequence>
<dbReference type="GeneID" id="29990536"/>
<name>A0A2P4ZM81_9HYPO</name>
<dbReference type="Proteomes" id="UP000054821">
    <property type="component" value="Unassembled WGS sequence"/>
</dbReference>